<accession>A0ABY6Q8X7</accession>
<feature type="chain" id="PRO_5047351559" evidence="1">
    <location>
        <begin position="27"/>
        <end position="349"/>
    </location>
</feature>
<name>A0ABY6Q8X7_9GAMM</name>
<evidence type="ECO:0000313" key="2">
    <source>
        <dbReference type="EMBL" id="UZP75381.1"/>
    </source>
</evidence>
<dbReference type="Proteomes" id="UP001317963">
    <property type="component" value="Chromosome"/>
</dbReference>
<dbReference type="Pfam" id="PF09839">
    <property type="entry name" value="DUF2066"/>
    <property type="match status" value="1"/>
</dbReference>
<proteinExistence type="predicted"/>
<dbReference type="RefSeq" id="WP_279241868.1">
    <property type="nucleotide sequence ID" value="NZ_CP036501.1"/>
</dbReference>
<keyword evidence="1" id="KW-0732">Signal</keyword>
<keyword evidence="3" id="KW-1185">Reference proteome</keyword>
<organism evidence="2 3">
    <name type="scientific">Candidatus Paraluminiphilus aquimaris</name>
    <dbReference type="NCBI Taxonomy" id="2518994"/>
    <lineage>
        <taxon>Bacteria</taxon>
        <taxon>Pseudomonadati</taxon>
        <taxon>Pseudomonadota</taxon>
        <taxon>Gammaproteobacteria</taxon>
        <taxon>Cellvibrionales</taxon>
        <taxon>Halieaceae</taxon>
        <taxon>Candidatus Paraluminiphilus</taxon>
    </lineage>
</organism>
<feature type="signal peptide" evidence="1">
    <location>
        <begin position="1"/>
        <end position="26"/>
    </location>
</feature>
<evidence type="ECO:0000256" key="1">
    <source>
        <dbReference type="SAM" id="SignalP"/>
    </source>
</evidence>
<dbReference type="PROSITE" id="PS51257">
    <property type="entry name" value="PROKAR_LIPOPROTEIN"/>
    <property type="match status" value="1"/>
</dbReference>
<evidence type="ECO:0000313" key="3">
    <source>
        <dbReference type="Proteomes" id="UP001317963"/>
    </source>
</evidence>
<reference evidence="2 3" key="1">
    <citation type="submission" date="2019-02" db="EMBL/GenBank/DDBJ databases">
        <title>Halieaceae_genomes.</title>
        <authorList>
            <person name="Li S.-H."/>
        </authorList>
    </citation>
    <scope>NUCLEOTIDE SEQUENCE [LARGE SCALE GENOMIC DNA]</scope>
    <source>
        <strain evidence="2 3">JH123</strain>
    </source>
</reference>
<protein>
    <submittedName>
        <fullName evidence="2">DUF2066 domain-containing protein</fullName>
    </submittedName>
</protein>
<gene>
    <name evidence="2" type="ORF">E0F26_11815</name>
</gene>
<sequence>MRRIYANPLVILITTACLFGSGIALAADEFFAEAVAVEDRSAGELARAAGDALTRVFVRVSGDEQILDEAPFNEAVQNAQSHVLLYSYQDDQAGGTRVFFEFDDAFVRSLFRDHSILYWEQRRPPLVIWLALDEPFSRRFAARSDDVELLAPSLERLELRGVEVRFPLLDLADSAALSVNAIWERDFDQVRRASARYGTEHALVGRWIDLSDGSKLVDWYYVGPEQSENLQFRATELSDIWDRGVDLAVDAMRDSLAVTLQQFEMSEAIAVSVKGVKSYADYRAISSVFDELGQLVDLRIDSLNGDTVIYRVVGVPSAEQVARLIPSRSGLLAQPVTRRGELELIWESF</sequence>
<dbReference type="InterPro" id="IPR018642">
    <property type="entry name" value="DUF2066"/>
</dbReference>
<dbReference type="EMBL" id="CP036501">
    <property type="protein sequence ID" value="UZP75381.1"/>
    <property type="molecule type" value="Genomic_DNA"/>
</dbReference>